<sequence>MPDSNINSAVTLSRSVKRRIIVLLCAVLMFSVMNSTMFMIAVPDIADAFSLSPSEVSWVVTGYIIIYAVGALVYGKLADLYPFKRLLTVGLILFAVGSIIGFFSTHFIMVVAARMVQAAGAATVPALVFIAPSRFFKEEQGKVLGIVSSTMAFASGIGPIAGGLIAGAFAWNYLFLVSIFVVITIPFFHKWLPEEEPKSGKVDLPGAFFMAVGVGFFILFITTFGWLYLGISIIFLSVFIWWIFHVETPFVKPGLFLNHAYRTTLITSFFGILTMFSMMFMMPLLLDDVNNLSTTAIGLVLFPGAIAAAFMGRIAGLWTDRFGSWPMVFLALGLTMVGFTSLSIAAGASPLLVSLALVASYVAFPFLQTATANLISSVLPAEETGVGMGVYNLFNFMAGAFGGAVVGALLNQYTGAEAYNPLHFSPGHAGIYSNIFMGMAVMAVINAAVFYFSSGSFRKAGTSSPEQTEQPGKS</sequence>
<keyword evidence="3 6" id="KW-0812">Transmembrane</keyword>
<keyword evidence="5 6" id="KW-0472">Membrane</keyword>
<dbReference type="SUPFAM" id="SSF103473">
    <property type="entry name" value="MFS general substrate transporter"/>
    <property type="match status" value="2"/>
</dbReference>
<dbReference type="Pfam" id="PF07690">
    <property type="entry name" value="MFS_1"/>
    <property type="match status" value="1"/>
</dbReference>
<evidence type="ECO:0000256" key="1">
    <source>
        <dbReference type="ARBA" id="ARBA00004651"/>
    </source>
</evidence>
<reference evidence="8 9" key="1">
    <citation type="submission" date="2018-09" db="EMBL/GenBank/DDBJ databases">
        <title>Genomic Encyclopedia of Archaeal and Bacterial Type Strains, Phase II (KMG-II): from individual species to whole genera.</title>
        <authorList>
            <person name="Goeker M."/>
        </authorList>
    </citation>
    <scope>NUCLEOTIDE SEQUENCE [LARGE SCALE GENOMIC DNA]</scope>
    <source>
        <strain evidence="8 9">DSM 17008</strain>
    </source>
</reference>
<evidence type="ECO:0000256" key="4">
    <source>
        <dbReference type="ARBA" id="ARBA00022989"/>
    </source>
</evidence>
<name>A0A419UZQ3_9BACL</name>
<feature type="transmembrane region" description="Helical" evidence="6">
    <location>
        <begin position="56"/>
        <end position="74"/>
    </location>
</feature>
<evidence type="ECO:0000259" key="7">
    <source>
        <dbReference type="PROSITE" id="PS50850"/>
    </source>
</evidence>
<dbReference type="AlphaFoldDB" id="A0A419UZQ3"/>
<feature type="transmembrane region" description="Helical" evidence="6">
    <location>
        <begin position="388"/>
        <end position="410"/>
    </location>
</feature>
<evidence type="ECO:0000256" key="2">
    <source>
        <dbReference type="ARBA" id="ARBA00022448"/>
    </source>
</evidence>
<comment type="subcellular location">
    <subcellularLocation>
        <location evidence="1">Cell membrane</location>
        <topology evidence="1">Multi-pass membrane protein</topology>
    </subcellularLocation>
</comment>
<feature type="transmembrane region" description="Helical" evidence="6">
    <location>
        <begin position="20"/>
        <end position="41"/>
    </location>
</feature>
<evidence type="ECO:0000256" key="5">
    <source>
        <dbReference type="ARBA" id="ARBA00023136"/>
    </source>
</evidence>
<feature type="transmembrane region" description="Helical" evidence="6">
    <location>
        <begin position="292"/>
        <end position="315"/>
    </location>
</feature>
<evidence type="ECO:0000256" key="6">
    <source>
        <dbReference type="SAM" id="Phobius"/>
    </source>
</evidence>
<dbReference type="Gene3D" id="1.20.1720.10">
    <property type="entry name" value="Multidrug resistance protein D"/>
    <property type="match status" value="1"/>
</dbReference>
<proteinExistence type="predicted"/>
<feature type="transmembrane region" description="Helical" evidence="6">
    <location>
        <begin position="265"/>
        <end position="286"/>
    </location>
</feature>
<dbReference type="GO" id="GO:0005886">
    <property type="term" value="C:plasma membrane"/>
    <property type="evidence" value="ECO:0007669"/>
    <property type="project" value="UniProtKB-SubCell"/>
</dbReference>
<dbReference type="InterPro" id="IPR011701">
    <property type="entry name" value="MFS"/>
</dbReference>
<dbReference type="GO" id="GO:0022857">
    <property type="term" value="F:transmembrane transporter activity"/>
    <property type="evidence" value="ECO:0007669"/>
    <property type="project" value="InterPro"/>
</dbReference>
<feature type="transmembrane region" description="Helical" evidence="6">
    <location>
        <begin position="327"/>
        <end position="346"/>
    </location>
</feature>
<feature type="transmembrane region" description="Helical" evidence="6">
    <location>
        <begin position="115"/>
        <end position="131"/>
    </location>
</feature>
<dbReference type="PANTHER" id="PTHR42718">
    <property type="entry name" value="MAJOR FACILITATOR SUPERFAMILY MULTIDRUG TRANSPORTER MFSC"/>
    <property type="match status" value="1"/>
</dbReference>
<dbReference type="PANTHER" id="PTHR42718:SF9">
    <property type="entry name" value="MAJOR FACILITATOR SUPERFAMILY MULTIDRUG TRANSPORTER MFSC"/>
    <property type="match status" value="1"/>
</dbReference>
<organism evidence="8 9">
    <name type="scientific">Sinobaca qinghaiensis</name>
    <dbReference type="NCBI Taxonomy" id="342944"/>
    <lineage>
        <taxon>Bacteria</taxon>
        <taxon>Bacillati</taxon>
        <taxon>Bacillota</taxon>
        <taxon>Bacilli</taxon>
        <taxon>Bacillales</taxon>
        <taxon>Sporolactobacillaceae</taxon>
        <taxon>Sinobaca</taxon>
    </lineage>
</organism>
<feature type="transmembrane region" description="Helical" evidence="6">
    <location>
        <begin position="86"/>
        <end position="109"/>
    </location>
</feature>
<dbReference type="PROSITE" id="PS50850">
    <property type="entry name" value="MFS"/>
    <property type="match status" value="1"/>
</dbReference>
<protein>
    <submittedName>
        <fullName evidence="8">DHA2 family metal-tetracycline-proton antiporter-like MFS transporter</fullName>
    </submittedName>
</protein>
<dbReference type="InterPro" id="IPR036259">
    <property type="entry name" value="MFS_trans_sf"/>
</dbReference>
<feature type="transmembrane region" description="Helical" evidence="6">
    <location>
        <begin position="352"/>
        <end position="376"/>
    </location>
</feature>
<feature type="transmembrane region" description="Helical" evidence="6">
    <location>
        <begin position="204"/>
        <end position="221"/>
    </location>
</feature>
<dbReference type="CDD" id="cd17321">
    <property type="entry name" value="MFS_MMR_MDR_like"/>
    <property type="match status" value="1"/>
</dbReference>
<dbReference type="PRINTS" id="PR01036">
    <property type="entry name" value="TCRTETB"/>
</dbReference>
<dbReference type="Gene3D" id="1.20.1250.20">
    <property type="entry name" value="MFS general substrate transporter like domains"/>
    <property type="match status" value="1"/>
</dbReference>
<feature type="domain" description="Major facilitator superfamily (MFS) profile" evidence="7">
    <location>
        <begin position="20"/>
        <end position="458"/>
    </location>
</feature>
<feature type="transmembrane region" description="Helical" evidence="6">
    <location>
        <begin position="171"/>
        <end position="192"/>
    </location>
</feature>
<feature type="transmembrane region" description="Helical" evidence="6">
    <location>
        <begin position="430"/>
        <end position="452"/>
    </location>
</feature>
<feature type="transmembrane region" description="Helical" evidence="6">
    <location>
        <begin position="227"/>
        <end position="244"/>
    </location>
</feature>
<gene>
    <name evidence="8" type="ORF">ATL39_2557</name>
</gene>
<keyword evidence="9" id="KW-1185">Reference proteome</keyword>
<accession>A0A419UZQ3</accession>
<comment type="caution">
    <text evidence="8">The sequence shown here is derived from an EMBL/GenBank/DDBJ whole genome shotgun (WGS) entry which is preliminary data.</text>
</comment>
<feature type="transmembrane region" description="Helical" evidence="6">
    <location>
        <begin position="143"/>
        <end position="165"/>
    </location>
</feature>
<dbReference type="Proteomes" id="UP000285120">
    <property type="component" value="Unassembled WGS sequence"/>
</dbReference>
<keyword evidence="2" id="KW-0813">Transport</keyword>
<dbReference type="RefSeq" id="WP_120193718.1">
    <property type="nucleotide sequence ID" value="NZ_RAPK01000010.1"/>
</dbReference>
<dbReference type="EMBL" id="RAPK01000010">
    <property type="protein sequence ID" value="RKD71162.1"/>
    <property type="molecule type" value="Genomic_DNA"/>
</dbReference>
<evidence type="ECO:0000256" key="3">
    <source>
        <dbReference type="ARBA" id="ARBA00022692"/>
    </source>
</evidence>
<evidence type="ECO:0000313" key="8">
    <source>
        <dbReference type="EMBL" id="RKD71162.1"/>
    </source>
</evidence>
<keyword evidence="4 6" id="KW-1133">Transmembrane helix</keyword>
<evidence type="ECO:0000313" key="9">
    <source>
        <dbReference type="Proteomes" id="UP000285120"/>
    </source>
</evidence>
<dbReference type="OrthoDB" id="2403626at2"/>
<dbReference type="InterPro" id="IPR020846">
    <property type="entry name" value="MFS_dom"/>
</dbReference>